<evidence type="ECO:0000313" key="2">
    <source>
        <dbReference type="Proteomes" id="UP000784294"/>
    </source>
</evidence>
<dbReference type="Proteomes" id="UP000784294">
    <property type="component" value="Unassembled WGS sequence"/>
</dbReference>
<evidence type="ECO:0000313" key="1">
    <source>
        <dbReference type="EMBL" id="VEL26908.1"/>
    </source>
</evidence>
<dbReference type="AlphaFoldDB" id="A0A3S5ARZ8"/>
<dbReference type="EMBL" id="CAAALY010083590">
    <property type="protein sequence ID" value="VEL26908.1"/>
    <property type="molecule type" value="Genomic_DNA"/>
</dbReference>
<keyword evidence="2" id="KW-1185">Reference proteome</keyword>
<reference evidence="1" key="1">
    <citation type="submission" date="2018-11" db="EMBL/GenBank/DDBJ databases">
        <authorList>
            <consortium name="Pathogen Informatics"/>
        </authorList>
    </citation>
    <scope>NUCLEOTIDE SEQUENCE</scope>
</reference>
<accession>A0A3S5ARZ8</accession>
<dbReference type="Gene3D" id="1.10.510.10">
    <property type="entry name" value="Transferase(Phosphotransferase) domain 1"/>
    <property type="match status" value="1"/>
</dbReference>
<sequence>MSGLLTKDPNTRLGGGPRDALDVMAHQFFDCIDWDALVRKSVIPKLCAAAPRGDAASLQGRREI</sequence>
<proteinExistence type="predicted"/>
<comment type="caution">
    <text evidence="1">The sequence shown here is derived from an EMBL/GenBank/DDBJ whole genome shotgun (WGS) entry which is preliminary data.</text>
</comment>
<gene>
    <name evidence="1" type="ORF">PXEA_LOCUS20348</name>
</gene>
<dbReference type="OrthoDB" id="63267at2759"/>
<protein>
    <recommendedName>
        <fullName evidence="3">AGC-kinase C-terminal domain-containing protein</fullName>
    </recommendedName>
</protein>
<organism evidence="1 2">
    <name type="scientific">Protopolystoma xenopodis</name>
    <dbReference type="NCBI Taxonomy" id="117903"/>
    <lineage>
        <taxon>Eukaryota</taxon>
        <taxon>Metazoa</taxon>
        <taxon>Spiralia</taxon>
        <taxon>Lophotrochozoa</taxon>
        <taxon>Platyhelminthes</taxon>
        <taxon>Monogenea</taxon>
        <taxon>Polyopisthocotylea</taxon>
        <taxon>Polystomatidea</taxon>
        <taxon>Polystomatidae</taxon>
        <taxon>Protopolystoma</taxon>
    </lineage>
</organism>
<name>A0A3S5ARZ8_9PLAT</name>
<evidence type="ECO:0008006" key="3">
    <source>
        <dbReference type="Google" id="ProtNLM"/>
    </source>
</evidence>